<dbReference type="PROSITE" id="PS51257">
    <property type="entry name" value="PROKAR_LIPOPROTEIN"/>
    <property type="match status" value="1"/>
</dbReference>
<gene>
    <name evidence="3" type="ORF">PPSIR1_12413</name>
</gene>
<accession>A6GKK6</accession>
<evidence type="ECO:0000313" key="3">
    <source>
        <dbReference type="EMBL" id="EDM73595.1"/>
    </source>
</evidence>
<sequence length="539" mass="57410">MTPARLPLPLAALALGLSGLACGDSADYGDPWEEVGYDVDDGWSLGGQDDEGQGGTGEGGELGELTGLVHHDFGPVTLAPFQEISNCVQWTVDNDAAVYVQAVTLNNHGYFHHSNWFAVPEHHYAGPDGFFDCEERSFEETSASVLGPVLFAQSTQSFSETQRTQDGAVIKIPRRHKVIATTHLLNVGPAEVETELAMSLELVHPSLVETQLSPMRLTYLDLDIPAQQRSRFTGACEHFGQQHSQVSPQPIVLHHALAHFHGLGESFELSAVGGELGTPNPLWPIFETLFELEGFTGDSLGKRFDPPVSLEGIEQLRFGCGFDNWRDVNVGWGIGDQEMCVMLALVEADYIPDVSVVGGTEAVGQDADGVIEFEGPCAFLALPKSPDQGPPSVDELLTPLYLPPSDEGIDPAPDCVDHDPLAEPSLEPSLSNVAAVVFQQSCAFNACHGASAQAAGLNLQAPDLHAELLDHEVLGNPGASLIEPGDPEASWLYELVSSCSPGEAMGLSASSMPLNAPVLLDDASIALVREWIAAGAPDD</sequence>
<dbReference type="eggNOG" id="ENOG5030MQZ">
    <property type="taxonomic scope" value="Bacteria"/>
</dbReference>
<feature type="chain" id="PRO_5002694093" evidence="2">
    <location>
        <begin position="24"/>
        <end position="539"/>
    </location>
</feature>
<dbReference type="EMBL" id="ABCS01000205">
    <property type="protein sequence ID" value="EDM73595.1"/>
    <property type="molecule type" value="Genomic_DNA"/>
</dbReference>
<comment type="caution">
    <text evidence="3">The sequence shown here is derived from an EMBL/GenBank/DDBJ whole genome shotgun (WGS) entry which is preliminary data.</text>
</comment>
<evidence type="ECO:0000256" key="2">
    <source>
        <dbReference type="SAM" id="SignalP"/>
    </source>
</evidence>
<reference evidence="3 4" key="1">
    <citation type="submission" date="2007-06" db="EMBL/GenBank/DDBJ databases">
        <authorList>
            <person name="Shimkets L."/>
            <person name="Ferriera S."/>
            <person name="Johnson J."/>
            <person name="Kravitz S."/>
            <person name="Beeson K."/>
            <person name="Sutton G."/>
            <person name="Rogers Y.-H."/>
            <person name="Friedman R."/>
            <person name="Frazier M."/>
            <person name="Venter J.C."/>
        </authorList>
    </citation>
    <scope>NUCLEOTIDE SEQUENCE [LARGE SCALE GENOMIC DNA]</scope>
    <source>
        <strain evidence="3 4">SIR-1</strain>
    </source>
</reference>
<feature type="region of interest" description="Disordered" evidence="1">
    <location>
        <begin position="42"/>
        <end position="61"/>
    </location>
</feature>
<proteinExistence type="predicted"/>
<name>A6GKK6_9BACT</name>
<evidence type="ECO:0000256" key="1">
    <source>
        <dbReference type="SAM" id="MobiDB-lite"/>
    </source>
</evidence>
<keyword evidence="4" id="KW-1185">Reference proteome</keyword>
<evidence type="ECO:0000313" key="4">
    <source>
        <dbReference type="Proteomes" id="UP000005801"/>
    </source>
</evidence>
<organism evidence="3 4">
    <name type="scientific">Plesiocystis pacifica SIR-1</name>
    <dbReference type="NCBI Taxonomy" id="391625"/>
    <lineage>
        <taxon>Bacteria</taxon>
        <taxon>Pseudomonadati</taxon>
        <taxon>Myxococcota</taxon>
        <taxon>Polyangia</taxon>
        <taxon>Nannocystales</taxon>
        <taxon>Nannocystaceae</taxon>
        <taxon>Plesiocystis</taxon>
    </lineage>
</organism>
<feature type="signal peptide" evidence="2">
    <location>
        <begin position="1"/>
        <end position="23"/>
    </location>
</feature>
<protein>
    <submittedName>
        <fullName evidence="3">Uncharacterized protein</fullName>
    </submittedName>
</protein>
<dbReference type="AlphaFoldDB" id="A6GKK6"/>
<keyword evidence="2" id="KW-0732">Signal</keyword>
<dbReference type="Proteomes" id="UP000005801">
    <property type="component" value="Unassembled WGS sequence"/>
</dbReference>